<feature type="domain" description="RES" evidence="1">
    <location>
        <begin position="36"/>
        <end position="96"/>
    </location>
</feature>
<accession>A0A2T1BXF5</accession>
<dbReference type="OrthoDB" id="573093at2"/>
<reference evidence="2 3" key="1">
    <citation type="submission" date="2018-02" db="EMBL/GenBank/DDBJ databases">
        <authorList>
            <person name="Cohen D.B."/>
            <person name="Kent A.D."/>
        </authorList>
    </citation>
    <scope>NUCLEOTIDE SEQUENCE [LARGE SCALE GENOMIC DNA]</scope>
    <source>
        <strain evidence="2 3">CCAP 1448/3</strain>
    </source>
</reference>
<gene>
    <name evidence="2" type="ORF">C7B64_22685</name>
</gene>
<dbReference type="Pfam" id="PF08808">
    <property type="entry name" value="RES"/>
    <property type="match status" value="1"/>
</dbReference>
<reference evidence="2 3" key="2">
    <citation type="submission" date="2018-03" db="EMBL/GenBank/DDBJ databases">
        <title>The ancient ancestry and fast evolution of plastids.</title>
        <authorList>
            <person name="Moore K.R."/>
            <person name="Magnabosco C."/>
            <person name="Momper L."/>
            <person name="Gold D.A."/>
            <person name="Bosak T."/>
            <person name="Fournier G.P."/>
        </authorList>
    </citation>
    <scope>NUCLEOTIDE SEQUENCE [LARGE SCALE GENOMIC DNA]</scope>
    <source>
        <strain evidence="2 3">CCAP 1448/3</strain>
    </source>
</reference>
<sequence length="117" mass="13956">MNSKIFSDRLPVILKSEVARYILNLCYDFSIAKCDIETINLDTLPANWQEESAYPQLQEIGEEWIRVQRSPILKVPSAIVPVEFNYILNPEHPDLQFQSDLEMDFKFDRRMWKSRRY</sequence>
<dbReference type="RefSeq" id="WP_106291677.1">
    <property type="nucleotide sequence ID" value="NZ_CAWNTC010000228.1"/>
</dbReference>
<name>A0A2T1BXF5_9CYAN</name>
<organism evidence="2 3">
    <name type="scientific">Merismopedia glauca CCAP 1448/3</name>
    <dbReference type="NCBI Taxonomy" id="1296344"/>
    <lineage>
        <taxon>Bacteria</taxon>
        <taxon>Bacillati</taxon>
        <taxon>Cyanobacteriota</taxon>
        <taxon>Cyanophyceae</taxon>
        <taxon>Synechococcales</taxon>
        <taxon>Merismopediaceae</taxon>
        <taxon>Merismopedia</taxon>
    </lineage>
</organism>
<protein>
    <recommendedName>
        <fullName evidence="1">RES domain-containing protein</fullName>
    </recommendedName>
</protein>
<dbReference type="Proteomes" id="UP000238762">
    <property type="component" value="Unassembled WGS sequence"/>
</dbReference>
<proteinExistence type="predicted"/>
<evidence type="ECO:0000259" key="1">
    <source>
        <dbReference type="Pfam" id="PF08808"/>
    </source>
</evidence>
<evidence type="ECO:0000313" key="2">
    <source>
        <dbReference type="EMBL" id="PSB00603.1"/>
    </source>
</evidence>
<dbReference type="EMBL" id="PVWJ01000183">
    <property type="protein sequence ID" value="PSB00603.1"/>
    <property type="molecule type" value="Genomic_DNA"/>
</dbReference>
<comment type="caution">
    <text evidence="2">The sequence shown here is derived from an EMBL/GenBank/DDBJ whole genome shotgun (WGS) entry which is preliminary data.</text>
</comment>
<dbReference type="InterPro" id="IPR014914">
    <property type="entry name" value="RES_dom"/>
</dbReference>
<keyword evidence="3" id="KW-1185">Reference proteome</keyword>
<evidence type="ECO:0000313" key="3">
    <source>
        <dbReference type="Proteomes" id="UP000238762"/>
    </source>
</evidence>
<dbReference type="AlphaFoldDB" id="A0A2T1BXF5"/>